<feature type="compositionally biased region" description="Low complexity" evidence="8">
    <location>
        <begin position="125"/>
        <end position="147"/>
    </location>
</feature>
<dbReference type="STRING" id="6210.W6UYY1"/>
<dbReference type="InterPro" id="IPR044076">
    <property type="entry name" value="Ribosomal_P2"/>
</dbReference>
<dbReference type="AlphaFoldDB" id="W6UYY1"/>
<dbReference type="InterPro" id="IPR027534">
    <property type="entry name" value="Ribosomal_P1/P2"/>
</dbReference>
<reference evidence="9 10" key="1">
    <citation type="journal article" date="2013" name="Nat. Genet.">
        <title>The genome of the hydatid tapeworm Echinococcus granulosus.</title>
        <authorList>
            <person name="Zheng H."/>
            <person name="Zhang W."/>
            <person name="Zhang L."/>
            <person name="Zhang Z."/>
            <person name="Li J."/>
            <person name="Lu G."/>
            <person name="Zhu Y."/>
            <person name="Wang Y."/>
            <person name="Huang Y."/>
            <person name="Liu J."/>
            <person name="Kang H."/>
            <person name="Chen J."/>
            <person name="Wang L."/>
            <person name="Chen A."/>
            <person name="Yu S."/>
            <person name="Gao Z."/>
            <person name="Jin L."/>
            <person name="Gu W."/>
            <person name="Wang Z."/>
            <person name="Zhao L."/>
            <person name="Shi B."/>
            <person name="Wen H."/>
            <person name="Lin R."/>
            <person name="Jones M.K."/>
            <person name="Brejova B."/>
            <person name="Vinar T."/>
            <person name="Zhao G."/>
            <person name="McManus D.P."/>
            <person name="Chen Z."/>
            <person name="Zhou Y."/>
            <person name="Wang S."/>
        </authorList>
    </citation>
    <scope>NUCLEOTIDE SEQUENCE [LARGE SCALE GENOMIC DNA]</scope>
</reference>
<evidence type="ECO:0000256" key="3">
    <source>
        <dbReference type="ARBA" id="ARBA00022980"/>
    </source>
</evidence>
<sequence length="169" mass="18319">MIKWTDMEENSTKEDYERNRKNLEEMYNVDESLRDAPYLGCYRDLSGMRYLAAYLLAQLGGTSRPQESDIKNILSSVGIECEQARAKLAIDQLHGKNVHDLINAGKEKMSTVSFGAAPVAVATPAGGAPTTAAAAEAPKGGDKAPAPAKEEKKEESEESDADMGFSLFD</sequence>
<evidence type="ECO:0000256" key="7">
    <source>
        <dbReference type="SAM" id="Coils"/>
    </source>
</evidence>
<dbReference type="CDD" id="cd05833">
    <property type="entry name" value="Ribosomal_P2"/>
    <property type="match status" value="1"/>
</dbReference>
<dbReference type="GO" id="GO:0002182">
    <property type="term" value="P:cytoplasmic translational elongation"/>
    <property type="evidence" value="ECO:0007669"/>
    <property type="project" value="InterPro"/>
</dbReference>
<comment type="function">
    <text evidence="1">Plays an important role in the elongation step of protein synthesis.</text>
</comment>
<dbReference type="PANTHER" id="PTHR21141:SF5">
    <property type="entry name" value="LARGE RIBOSOMAL SUBUNIT PROTEIN P2"/>
    <property type="match status" value="1"/>
</dbReference>
<comment type="similarity">
    <text evidence="2">Belongs to the eukaryotic ribosomal protein P1/P2 family.</text>
</comment>
<dbReference type="Pfam" id="PF00428">
    <property type="entry name" value="Ribosomal_60s"/>
    <property type="match status" value="1"/>
</dbReference>
<dbReference type="GeneID" id="36342053"/>
<dbReference type="GO" id="GO:0003735">
    <property type="term" value="F:structural constituent of ribosome"/>
    <property type="evidence" value="ECO:0007669"/>
    <property type="project" value="InterPro"/>
</dbReference>
<dbReference type="OrthoDB" id="1227494at2759"/>
<evidence type="ECO:0000256" key="8">
    <source>
        <dbReference type="SAM" id="MobiDB-lite"/>
    </source>
</evidence>
<feature type="region of interest" description="Disordered" evidence="8">
    <location>
        <begin position="125"/>
        <end position="169"/>
    </location>
</feature>
<dbReference type="Proteomes" id="UP000019149">
    <property type="component" value="Unassembled WGS sequence"/>
</dbReference>
<evidence type="ECO:0000256" key="4">
    <source>
        <dbReference type="ARBA" id="ARBA00023274"/>
    </source>
</evidence>
<dbReference type="OMA" id="DIMAQGI"/>
<dbReference type="FunFam" id="1.10.10.1410:FF:000002">
    <property type="entry name" value="60S acidic ribosomal protein P2"/>
    <property type="match status" value="1"/>
</dbReference>
<evidence type="ECO:0000256" key="2">
    <source>
        <dbReference type="ARBA" id="ARBA00005436"/>
    </source>
</evidence>
<dbReference type="RefSeq" id="XP_024349985.1">
    <property type="nucleotide sequence ID" value="XM_024495587.1"/>
</dbReference>
<dbReference type="CTD" id="36342053"/>
<keyword evidence="4" id="KW-0687">Ribonucleoprotein</keyword>
<keyword evidence="3 9" id="KW-0689">Ribosomal protein</keyword>
<accession>W6UYY1</accession>
<feature type="coiled-coil region" evidence="7">
    <location>
        <begin position="6"/>
        <end position="33"/>
    </location>
</feature>
<evidence type="ECO:0000256" key="1">
    <source>
        <dbReference type="ARBA" id="ARBA00003362"/>
    </source>
</evidence>
<proteinExistence type="inferred from homology"/>
<keyword evidence="10" id="KW-1185">Reference proteome</keyword>
<dbReference type="Gene3D" id="1.10.10.1410">
    <property type="match status" value="1"/>
</dbReference>
<evidence type="ECO:0000313" key="9">
    <source>
        <dbReference type="EMBL" id="EUB58789.1"/>
    </source>
</evidence>
<dbReference type="GO" id="GO:0022625">
    <property type="term" value="C:cytosolic large ribosomal subunit"/>
    <property type="evidence" value="ECO:0007669"/>
    <property type="project" value="InterPro"/>
</dbReference>
<organism evidence="9 10">
    <name type="scientific">Echinococcus granulosus</name>
    <name type="common">Hydatid tapeworm</name>
    <dbReference type="NCBI Taxonomy" id="6210"/>
    <lineage>
        <taxon>Eukaryota</taxon>
        <taxon>Metazoa</taxon>
        <taxon>Spiralia</taxon>
        <taxon>Lophotrochozoa</taxon>
        <taxon>Platyhelminthes</taxon>
        <taxon>Cestoda</taxon>
        <taxon>Eucestoda</taxon>
        <taxon>Cyclophyllidea</taxon>
        <taxon>Taeniidae</taxon>
        <taxon>Echinococcus</taxon>
        <taxon>Echinococcus granulosus group</taxon>
    </lineage>
</organism>
<name>W6UYY1_ECHGR</name>
<evidence type="ECO:0000256" key="6">
    <source>
        <dbReference type="ARBA" id="ARBA00035443"/>
    </source>
</evidence>
<gene>
    <name evidence="9" type="ORF">EGR_06338</name>
</gene>
<protein>
    <recommendedName>
        <fullName evidence="5">Large ribosomal subunit protein P2</fullName>
    </recommendedName>
    <alternativeName>
        <fullName evidence="6">60S acidic ribosomal protein P2</fullName>
    </alternativeName>
</protein>
<dbReference type="KEGG" id="egl:EGR_06338"/>
<dbReference type="PANTHER" id="PTHR21141">
    <property type="entry name" value="60S ACIDIC RIBOSOMAL PROTEIN FAMILY MEMBER"/>
    <property type="match status" value="1"/>
</dbReference>
<evidence type="ECO:0000313" key="10">
    <source>
        <dbReference type="Proteomes" id="UP000019149"/>
    </source>
</evidence>
<comment type="caution">
    <text evidence="9">The sequence shown here is derived from an EMBL/GenBank/DDBJ whole genome shotgun (WGS) entry which is preliminary data.</text>
</comment>
<dbReference type="HAMAP" id="MF_01478">
    <property type="entry name" value="Ribosomal_L12_arch"/>
    <property type="match status" value="1"/>
</dbReference>
<dbReference type="InterPro" id="IPR038716">
    <property type="entry name" value="P1/P2_N_sf"/>
</dbReference>
<evidence type="ECO:0000256" key="5">
    <source>
        <dbReference type="ARBA" id="ARBA00035301"/>
    </source>
</evidence>
<dbReference type="EMBL" id="APAU02000055">
    <property type="protein sequence ID" value="EUB58789.1"/>
    <property type="molecule type" value="Genomic_DNA"/>
</dbReference>
<keyword evidence="7" id="KW-0175">Coiled coil</keyword>